<dbReference type="InterPro" id="IPR036864">
    <property type="entry name" value="Zn2-C6_fun-type_DNA-bd_sf"/>
</dbReference>
<dbReference type="GeneID" id="63764032"/>
<gene>
    <name evidence="7" type="ORF">ASPSYDRAFT_49893</name>
</gene>
<feature type="domain" description="Zn(2)-C6 fungal-type" evidence="6">
    <location>
        <begin position="19"/>
        <end position="49"/>
    </location>
</feature>
<dbReference type="Pfam" id="PF11951">
    <property type="entry name" value="Fungal_trans_2"/>
    <property type="match status" value="1"/>
</dbReference>
<dbReference type="CDD" id="cd00067">
    <property type="entry name" value="GAL4"/>
    <property type="match status" value="1"/>
</dbReference>
<dbReference type="VEuPathDB" id="FungiDB:ASPSYDRAFT_49893"/>
<organism evidence="7 8">
    <name type="scientific">Aspergillus sydowii CBS 593.65</name>
    <dbReference type="NCBI Taxonomy" id="1036612"/>
    <lineage>
        <taxon>Eukaryota</taxon>
        <taxon>Fungi</taxon>
        <taxon>Dikarya</taxon>
        <taxon>Ascomycota</taxon>
        <taxon>Pezizomycotina</taxon>
        <taxon>Eurotiomycetes</taxon>
        <taxon>Eurotiomycetidae</taxon>
        <taxon>Eurotiales</taxon>
        <taxon>Aspergillaceae</taxon>
        <taxon>Aspergillus</taxon>
        <taxon>Aspergillus subgen. Nidulantes</taxon>
    </lineage>
</organism>
<dbReference type="PROSITE" id="PS50048">
    <property type="entry name" value="ZN2_CY6_FUNGAL_2"/>
    <property type="match status" value="1"/>
</dbReference>
<keyword evidence="4" id="KW-0539">Nucleus</keyword>
<dbReference type="RefSeq" id="XP_040698610.1">
    <property type="nucleotide sequence ID" value="XM_040847959.1"/>
</dbReference>
<dbReference type="Gene3D" id="4.10.240.10">
    <property type="entry name" value="Zn(2)-C6 fungal-type DNA-binding domain"/>
    <property type="match status" value="1"/>
</dbReference>
<name>A0A1L9T5U0_9EURO</name>
<dbReference type="GO" id="GO:0008270">
    <property type="term" value="F:zinc ion binding"/>
    <property type="evidence" value="ECO:0007669"/>
    <property type="project" value="InterPro"/>
</dbReference>
<dbReference type="PROSITE" id="PS00463">
    <property type="entry name" value="ZN2_CY6_FUNGAL_1"/>
    <property type="match status" value="1"/>
</dbReference>
<evidence type="ECO:0000256" key="5">
    <source>
        <dbReference type="SAM" id="MobiDB-lite"/>
    </source>
</evidence>
<dbReference type="STRING" id="1036612.A0A1L9T5U0"/>
<evidence type="ECO:0000256" key="4">
    <source>
        <dbReference type="ARBA" id="ARBA00023242"/>
    </source>
</evidence>
<accession>A0A1L9T5U0</accession>
<keyword evidence="1" id="KW-0805">Transcription regulation</keyword>
<dbReference type="InterPro" id="IPR001138">
    <property type="entry name" value="Zn2Cys6_DnaBD"/>
</dbReference>
<protein>
    <recommendedName>
        <fullName evidence="6">Zn(2)-C6 fungal-type domain-containing protein</fullName>
    </recommendedName>
</protein>
<feature type="compositionally biased region" description="Polar residues" evidence="5">
    <location>
        <begin position="56"/>
        <end position="67"/>
    </location>
</feature>
<dbReference type="Proteomes" id="UP000184356">
    <property type="component" value="Unassembled WGS sequence"/>
</dbReference>
<sequence>MLGASSMHGRRYHRKSRNGCMQCKKRKVKCDEGKPKCHKCEVYGVLCTYATEDNTKTTSISQRTSPEASADAWAQKASEDVSESGSRSIMPGSLPSSPMFALELLHHWTTETSQTLSAEPQVQTMWREQAPKVGFTTPFVMHAILAVSALHLYRLCPTHRKQECLDQAHTHHMAAMQDVAPNITNLMEEQGTTVILFSWLTCVYACGRPPTQNDALILGESGTPEWLTFLRGNKVVLESSRDMFRHGVLAPVFNNGARHSYVRRNTPAIDGEQYVWRVREFIMGHVSDTADREMYLEAVGLLSQSYAFVMAGVSRAADTTVVMPWLFEVPDQFMDCLQRKSPPALIIFAYFCVLVKKLDWMWWLEGLSERFMDEMFNALDPEYREWLRWPSEAIGSTGFNVPIRDL</sequence>
<evidence type="ECO:0000313" key="7">
    <source>
        <dbReference type="EMBL" id="OJJ54804.1"/>
    </source>
</evidence>
<dbReference type="OrthoDB" id="416217at2759"/>
<dbReference type="GO" id="GO:0003677">
    <property type="term" value="F:DNA binding"/>
    <property type="evidence" value="ECO:0007669"/>
    <property type="project" value="UniProtKB-KW"/>
</dbReference>
<dbReference type="PANTHER" id="PTHR47784">
    <property type="entry name" value="STEROL UPTAKE CONTROL PROTEIN 2"/>
    <property type="match status" value="1"/>
</dbReference>
<keyword evidence="3" id="KW-0804">Transcription</keyword>
<dbReference type="EMBL" id="KV878594">
    <property type="protein sequence ID" value="OJJ54804.1"/>
    <property type="molecule type" value="Genomic_DNA"/>
</dbReference>
<evidence type="ECO:0000256" key="1">
    <source>
        <dbReference type="ARBA" id="ARBA00023015"/>
    </source>
</evidence>
<dbReference type="AlphaFoldDB" id="A0A1L9T5U0"/>
<dbReference type="SMART" id="SM00066">
    <property type="entry name" value="GAL4"/>
    <property type="match status" value="1"/>
</dbReference>
<keyword evidence="2" id="KW-0238">DNA-binding</keyword>
<dbReference type="InterPro" id="IPR021858">
    <property type="entry name" value="Fun_TF"/>
</dbReference>
<evidence type="ECO:0000256" key="2">
    <source>
        <dbReference type="ARBA" id="ARBA00023125"/>
    </source>
</evidence>
<keyword evidence="8" id="KW-1185">Reference proteome</keyword>
<dbReference type="GO" id="GO:0001228">
    <property type="term" value="F:DNA-binding transcription activator activity, RNA polymerase II-specific"/>
    <property type="evidence" value="ECO:0007669"/>
    <property type="project" value="TreeGrafter"/>
</dbReference>
<reference evidence="8" key="1">
    <citation type="journal article" date="2017" name="Genome Biol.">
        <title>Comparative genomics reveals high biological diversity and specific adaptations in the industrially and medically important fungal genus Aspergillus.</title>
        <authorList>
            <person name="de Vries R.P."/>
            <person name="Riley R."/>
            <person name="Wiebenga A."/>
            <person name="Aguilar-Osorio G."/>
            <person name="Amillis S."/>
            <person name="Uchima C.A."/>
            <person name="Anderluh G."/>
            <person name="Asadollahi M."/>
            <person name="Askin M."/>
            <person name="Barry K."/>
            <person name="Battaglia E."/>
            <person name="Bayram O."/>
            <person name="Benocci T."/>
            <person name="Braus-Stromeyer S.A."/>
            <person name="Caldana C."/>
            <person name="Canovas D."/>
            <person name="Cerqueira G.C."/>
            <person name="Chen F."/>
            <person name="Chen W."/>
            <person name="Choi C."/>
            <person name="Clum A."/>
            <person name="Dos Santos R.A."/>
            <person name="Damasio A.R."/>
            <person name="Diallinas G."/>
            <person name="Emri T."/>
            <person name="Fekete E."/>
            <person name="Flipphi M."/>
            <person name="Freyberg S."/>
            <person name="Gallo A."/>
            <person name="Gournas C."/>
            <person name="Habgood R."/>
            <person name="Hainaut M."/>
            <person name="Harispe M.L."/>
            <person name="Henrissat B."/>
            <person name="Hilden K.S."/>
            <person name="Hope R."/>
            <person name="Hossain A."/>
            <person name="Karabika E."/>
            <person name="Karaffa L."/>
            <person name="Karanyi Z."/>
            <person name="Krasevec N."/>
            <person name="Kuo A."/>
            <person name="Kusch H."/>
            <person name="LaButti K."/>
            <person name="Lagendijk E.L."/>
            <person name="Lapidus A."/>
            <person name="Levasseur A."/>
            <person name="Lindquist E."/>
            <person name="Lipzen A."/>
            <person name="Logrieco A.F."/>
            <person name="MacCabe A."/>
            <person name="Maekelae M.R."/>
            <person name="Malavazi I."/>
            <person name="Melin P."/>
            <person name="Meyer V."/>
            <person name="Mielnichuk N."/>
            <person name="Miskei M."/>
            <person name="Molnar A.P."/>
            <person name="Mule G."/>
            <person name="Ngan C.Y."/>
            <person name="Orejas M."/>
            <person name="Orosz E."/>
            <person name="Ouedraogo J.P."/>
            <person name="Overkamp K.M."/>
            <person name="Park H.-S."/>
            <person name="Perrone G."/>
            <person name="Piumi F."/>
            <person name="Punt P.J."/>
            <person name="Ram A.F."/>
            <person name="Ramon A."/>
            <person name="Rauscher S."/>
            <person name="Record E."/>
            <person name="Riano-Pachon D.M."/>
            <person name="Robert V."/>
            <person name="Roehrig J."/>
            <person name="Ruller R."/>
            <person name="Salamov A."/>
            <person name="Salih N.S."/>
            <person name="Samson R.A."/>
            <person name="Sandor E."/>
            <person name="Sanguinetti M."/>
            <person name="Schuetze T."/>
            <person name="Sepcic K."/>
            <person name="Shelest E."/>
            <person name="Sherlock G."/>
            <person name="Sophianopoulou V."/>
            <person name="Squina F.M."/>
            <person name="Sun H."/>
            <person name="Susca A."/>
            <person name="Todd R.B."/>
            <person name="Tsang A."/>
            <person name="Unkles S.E."/>
            <person name="van de Wiele N."/>
            <person name="van Rossen-Uffink D."/>
            <person name="Oliveira J.V."/>
            <person name="Vesth T.C."/>
            <person name="Visser J."/>
            <person name="Yu J.-H."/>
            <person name="Zhou M."/>
            <person name="Andersen M.R."/>
            <person name="Archer D.B."/>
            <person name="Baker S.E."/>
            <person name="Benoit I."/>
            <person name="Brakhage A.A."/>
            <person name="Braus G.H."/>
            <person name="Fischer R."/>
            <person name="Frisvad J.C."/>
            <person name="Goldman G.H."/>
            <person name="Houbraken J."/>
            <person name="Oakley B."/>
            <person name="Pocsi I."/>
            <person name="Scazzocchio C."/>
            <person name="Seiboth B."/>
            <person name="vanKuyk P.A."/>
            <person name="Wortman J."/>
            <person name="Dyer P.S."/>
            <person name="Grigoriev I.V."/>
        </authorList>
    </citation>
    <scope>NUCLEOTIDE SEQUENCE [LARGE SCALE GENOMIC DNA]</scope>
    <source>
        <strain evidence="8">CBS 593.65</strain>
    </source>
</reference>
<evidence type="ECO:0000313" key="8">
    <source>
        <dbReference type="Proteomes" id="UP000184356"/>
    </source>
</evidence>
<feature type="region of interest" description="Disordered" evidence="5">
    <location>
        <begin position="56"/>
        <end position="90"/>
    </location>
</feature>
<dbReference type="PANTHER" id="PTHR47784:SF5">
    <property type="entry name" value="STEROL UPTAKE CONTROL PROTEIN 2"/>
    <property type="match status" value="1"/>
</dbReference>
<evidence type="ECO:0000259" key="6">
    <source>
        <dbReference type="PROSITE" id="PS50048"/>
    </source>
</evidence>
<dbReference type="Pfam" id="PF00172">
    <property type="entry name" value="Zn_clus"/>
    <property type="match status" value="1"/>
</dbReference>
<evidence type="ECO:0000256" key="3">
    <source>
        <dbReference type="ARBA" id="ARBA00023163"/>
    </source>
</evidence>
<dbReference type="InterPro" id="IPR053157">
    <property type="entry name" value="Sterol_Uptake_Regulator"/>
</dbReference>
<dbReference type="SUPFAM" id="SSF57701">
    <property type="entry name" value="Zn2/Cys6 DNA-binding domain"/>
    <property type="match status" value="1"/>
</dbReference>
<proteinExistence type="predicted"/>